<dbReference type="Pfam" id="PF00205">
    <property type="entry name" value="TPP_enzyme_M"/>
    <property type="match status" value="1"/>
</dbReference>
<sequence>MRGADLIVKSLAKTGVTRIFSLSGNQIMPIYDACHDAGVEIVHTRHEAAAVYMAEAYAQLTGRVGVAMVTAGAGAGNAVGALLVASESETPLLLLTGDSPVMQDGMGAFQEMPQVQMTAPLTKLSLRPSKAADLGQTVARAIRVAQSGRPGPVHLALGFDVVNERVDDAALPAGPAFQRVPQHPGQGDVASILQAVGAAKRPVVICGPLMNETRFDRLRTLADALDAPVIPMESPRGLRDPALGNIGSVLGQADLIVNLGKRLDFTLAFGKETAFAQDMRWIDIQPDEAEHARTCRNLGKRLSLGIAADIRDTAAALIAAGQGKARNAEWRKQVEAALALRQNGGGQSGQITSAQLCEAVQKHIAHANNSVVICDGGEFGQWAQAMTKGDARVVNGVSGAIGGGLCYGLAARLARPNATVFALMGDGTVGFHLAEFETAARVGVPYVVVIGNDMRWNAEHQIQLRDYGKDRLIGCELSGARYDLAAMALGGHGEYVTDLADLDNALTRAVQSGKPSCVNVMIEGLPAPSGAAH</sequence>
<dbReference type="InterPro" id="IPR045229">
    <property type="entry name" value="TPP_enz"/>
</dbReference>
<evidence type="ECO:0000259" key="5">
    <source>
        <dbReference type="Pfam" id="PF00205"/>
    </source>
</evidence>
<comment type="similarity">
    <text evidence="2 4">Belongs to the TPP enzyme family.</text>
</comment>
<dbReference type="Pfam" id="PF02775">
    <property type="entry name" value="TPP_enzyme_C"/>
    <property type="match status" value="1"/>
</dbReference>
<reference evidence="8" key="1">
    <citation type="submission" date="2022-12" db="EMBL/GenBank/DDBJ databases">
        <title>Paracoccus onchidii sp. nov., isolated from a marine invertebrate from the South China Sea.</title>
        <authorList>
            <person name="Xu S."/>
            <person name="Liu Z."/>
            <person name="Xu Y."/>
        </authorList>
    </citation>
    <scope>NUCLEOTIDE SEQUENCE</scope>
    <source>
        <strain evidence="8">Z330</strain>
    </source>
</reference>
<name>A0ABT4ZBB6_9RHOB</name>
<dbReference type="Gene3D" id="3.40.50.970">
    <property type="match status" value="2"/>
</dbReference>
<dbReference type="InterPro" id="IPR029061">
    <property type="entry name" value="THDP-binding"/>
</dbReference>
<comment type="cofactor">
    <cofactor evidence="1">
        <name>thiamine diphosphate</name>
        <dbReference type="ChEBI" id="CHEBI:58937"/>
    </cofactor>
</comment>
<comment type="caution">
    <text evidence="8">The sequence shown here is derived from an EMBL/GenBank/DDBJ whole genome shotgun (WGS) entry which is preliminary data.</text>
</comment>
<dbReference type="Gene3D" id="3.40.50.1220">
    <property type="entry name" value="TPP-binding domain"/>
    <property type="match status" value="1"/>
</dbReference>
<evidence type="ECO:0000313" key="8">
    <source>
        <dbReference type="EMBL" id="MDB6176228.1"/>
    </source>
</evidence>
<dbReference type="Pfam" id="PF02776">
    <property type="entry name" value="TPP_enzyme_N"/>
    <property type="match status" value="1"/>
</dbReference>
<dbReference type="SUPFAM" id="SSF52467">
    <property type="entry name" value="DHS-like NAD/FAD-binding domain"/>
    <property type="match status" value="1"/>
</dbReference>
<proteinExistence type="inferred from homology"/>
<dbReference type="CDD" id="cd02004">
    <property type="entry name" value="TPP_BZL_OCoD_HPCL"/>
    <property type="match status" value="1"/>
</dbReference>
<dbReference type="RefSeq" id="WP_271887363.1">
    <property type="nucleotide sequence ID" value="NZ_JAQBIE010000002.1"/>
</dbReference>
<keyword evidence="9" id="KW-1185">Reference proteome</keyword>
<accession>A0ABT4ZBB6</accession>
<evidence type="ECO:0000256" key="3">
    <source>
        <dbReference type="ARBA" id="ARBA00023052"/>
    </source>
</evidence>
<evidence type="ECO:0000256" key="1">
    <source>
        <dbReference type="ARBA" id="ARBA00001964"/>
    </source>
</evidence>
<evidence type="ECO:0000256" key="2">
    <source>
        <dbReference type="ARBA" id="ARBA00007812"/>
    </source>
</evidence>
<feature type="domain" description="Thiamine pyrophosphate enzyme central" evidence="5">
    <location>
        <begin position="190"/>
        <end position="317"/>
    </location>
</feature>
<dbReference type="PANTHER" id="PTHR18968:SF166">
    <property type="entry name" value="2-HYDROXYACYL-COA LYASE 2"/>
    <property type="match status" value="1"/>
</dbReference>
<dbReference type="InterPro" id="IPR029035">
    <property type="entry name" value="DHS-like_NAD/FAD-binding_dom"/>
</dbReference>
<dbReference type="CDD" id="cd07035">
    <property type="entry name" value="TPP_PYR_POX_like"/>
    <property type="match status" value="1"/>
</dbReference>
<keyword evidence="3 4" id="KW-0786">Thiamine pyrophosphate</keyword>
<dbReference type="Proteomes" id="UP001165641">
    <property type="component" value="Unassembled WGS sequence"/>
</dbReference>
<dbReference type="InterPro" id="IPR012000">
    <property type="entry name" value="Thiamin_PyroP_enz_cen_dom"/>
</dbReference>
<gene>
    <name evidence="8" type="ORF">PAF17_01765</name>
</gene>
<dbReference type="InterPro" id="IPR011766">
    <property type="entry name" value="TPP_enzyme_TPP-bd"/>
</dbReference>
<protein>
    <submittedName>
        <fullName evidence="8">Thiamine pyrophosphate-binding protein</fullName>
    </submittedName>
</protein>
<organism evidence="8 9">
    <name type="scientific">Paracoccus onchidii</name>
    <dbReference type="NCBI Taxonomy" id="3017813"/>
    <lineage>
        <taxon>Bacteria</taxon>
        <taxon>Pseudomonadati</taxon>
        <taxon>Pseudomonadota</taxon>
        <taxon>Alphaproteobacteria</taxon>
        <taxon>Rhodobacterales</taxon>
        <taxon>Paracoccaceae</taxon>
        <taxon>Paracoccus</taxon>
    </lineage>
</organism>
<evidence type="ECO:0000259" key="7">
    <source>
        <dbReference type="Pfam" id="PF02776"/>
    </source>
</evidence>
<feature type="domain" description="Thiamine pyrophosphate enzyme N-terminal TPP-binding" evidence="7">
    <location>
        <begin position="1"/>
        <end position="117"/>
    </location>
</feature>
<evidence type="ECO:0000259" key="6">
    <source>
        <dbReference type="Pfam" id="PF02775"/>
    </source>
</evidence>
<evidence type="ECO:0000313" key="9">
    <source>
        <dbReference type="Proteomes" id="UP001165641"/>
    </source>
</evidence>
<dbReference type="EMBL" id="JAQBIE010000002">
    <property type="protein sequence ID" value="MDB6176228.1"/>
    <property type="molecule type" value="Genomic_DNA"/>
</dbReference>
<evidence type="ECO:0000256" key="4">
    <source>
        <dbReference type="RuleBase" id="RU362132"/>
    </source>
</evidence>
<dbReference type="InterPro" id="IPR012001">
    <property type="entry name" value="Thiamin_PyroP_enz_TPP-bd_dom"/>
</dbReference>
<feature type="domain" description="Thiamine pyrophosphate enzyme TPP-binding" evidence="6">
    <location>
        <begin position="376"/>
        <end position="520"/>
    </location>
</feature>
<dbReference type="PANTHER" id="PTHR18968">
    <property type="entry name" value="THIAMINE PYROPHOSPHATE ENZYMES"/>
    <property type="match status" value="1"/>
</dbReference>
<dbReference type="SUPFAM" id="SSF52518">
    <property type="entry name" value="Thiamin diphosphate-binding fold (THDP-binding)"/>
    <property type="match status" value="2"/>
</dbReference>